<evidence type="ECO:0000313" key="3">
    <source>
        <dbReference type="EMBL" id="SFH84132.1"/>
    </source>
</evidence>
<evidence type="ECO:0000256" key="1">
    <source>
        <dbReference type="ARBA" id="ARBA00022723"/>
    </source>
</evidence>
<name>A0A1I3DBK1_9BURK</name>
<dbReference type="RefSeq" id="WP_245811290.1">
    <property type="nucleotide sequence ID" value="NZ_CP041743.1"/>
</dbReference>
<dbReference type="Pfam" id="PF00903">
    <property type="entry name" value="Glyoxalase"/>
    <property type="match status" value="1"/>
</dbReference>
<gene>
    <name evidence="3" type="ORF">SAMN05192543_101217</name>
</gene>
<dbReference type="InterPro" id="IPR051785">
    <property type="entry name" value="MMCE/EMCE_epimerase"/>
</dbReference>
<dbReference type="STRING" id="420953.SAMN05192543_101217"/>
<accession>A0A1I3DBK1</accession>
<dbReference type="Proteomes" id="UP000199548">
    <property type="component" value="Unassembled WGS sequence"/>
</dbReference>
<dbReference type="InterPro" id="IPR037523">
    <property type="entry name" value="VOC_core"/>
</dbReference>
<dbReference type="PANTHER" id="PTHR43048:SF3">
    <property type="entry name" value="METHYLMALONYL-COA EPIMERASE, MITOCHONDRIAL"/>
    <property type="match status" value="1"/>
</dbReference>
<reference evidence="3 4" key="1">
    <citation type="submission" date="2016-10" db="EMBL/GenBank/DDBJ databases">
        <authorList>
            <person name="de Groot N.N."/>
        </authorList>
    </citation>
    <scope>NUCLEOTIDE SEQUENCE [LARGE SCALE GENOMIC DNA]</scope>
    <source>
        <strain evidence="3 4">LMG 23650</strain>
    </source>
</reference>
<sequence>MTRVTSAPSLVAVQTETGMETDADVMSLPRSTAAPFQRVDHIALAVRDLEEAIHLFRDVLGFELKKRRHIKGARTGMVAAELEMNDIRFVLCQGTEPESQVSQLVENFGVGIAHVAMQVDDVDEAVQTLRQRGLAFDTNVIRGGGLTQAFSSRCANTGMSFELIRRDGEEGFLEDNVQELFDQLEQSGKY</sequence>
<dbReference type="PANTHER" id="PTHR43048">
    <property type="entry name" value="METHYLMALONYL-COA EPIMERASE"/>
    <property type="match status" value="1"/>
</dbReference>
<keyword evidence="4" id="KW-1185">Reference proteome</keyword>
<dbReference type="GO" id="GO:0046872">
    <property type="term" value="F:metal ion binding"/>
    <property type="evidence" value="ECO:0007669"/>
    <property type="project" value="UniProtKB-KW"/>
</dbReference>
<dbReference type="GO" id="GO:0046491">
    <property type="term" value="P:L-methylmalonyl-CoA metabolic process"/>
    <property type="evidence" value="ECO:0007669"/>
    <property type="project" value="TreeGrafter"/>
</dbReference>
<dbReference type="InterPro" id="IPR004360">
    <property type="entry name" value="Glyas_Fos-R_dOase_dom"/>
</dbReference>
<dbReference type="PROSITE" id="PS51819">
    <property type="entry name" value="VOC"/>
    <property type="match status" value="1"/>
</dbReference>
<protein>
    <submittedName>
        <fullName evidence="3">Methylmalonyl-CoA epimerase</fullName>
    </submittedName>
</protein>
<dbReference type="AlphaFoldDB" id="A0A1I3DBK1"/>
<dbReference type="InterPro" id="IPR029068">
    <property type="entry name" value="Glyas_Bleomycin-R_OHBP_Dase"/>
</dbReference>
<dbReference type="SUPFAM" id="SSF54593">
    <property type="entry name" value="Glyoxalase/Bleomycin resistance protein/Dihydroxybiphenyl dioxygenase"/>
    <property type="match status" value="1"/>
</dbReference>
<organism evidence="3 4">
    <name type="scientific">Paraburkholderia megapolitana</name>
    <dbReference type="NCBI Taxonomy" id="420953"/>
    <lineage>
        <taxon>Bacteria</taxon>
        <taxon>Pseudomonadati</taxon>
        <taxon>Pseudomonadota</taxon>
        <taxon>Betaproteobacteria</taxon>
        <taxon>Burkholderiales</taxon>
        <taxon>Burkholderiaceae</taxon>
        <taxon>Paraburkholderia</taxon>
    </lineage>
</organism>
<evidence type="ECO:0000259" key="2">
    <source>
        <dbReference type="PROSITE" id="PS51819"/>
    </source>
</evidence>
<dbReference type="GO" id="GO:0004493">
    <property type="term" value="F:methylmalonyl-CoA epimerase activity"/>
    <property type="evidence" value="ECO:0007669"/>
    <property type="project" value="TreeGrafter"/>
</dbReference>
<feature type="domain" description="VOC" evidence="2">
    <location>
        <begin position="38"/>
        <end position="166"/>
    </location>
</feature>
<dbReference type="Gene3D" id="3.10.180.10">
    <property type="entry name" value="2,3-Dihydroxybiphenyl 1,2-Dioxygenase, domain 1"/>
    <property type="match status" value="1"/>
</dbReference>
<keyword evidence="1" id="KW-0479">Metal-binding</keyword>
<dbReference type="EMBL" id="FOQU01000001">
    <property type="protein sequence ID" value="SFH84132.1"/>
    <property type="molecule type" value="Genomic_DNA"/>
</dbReference>
<evidence type="ECO:0000313" key="4">
    <source>
        <dbReference type="Proteomes" id="UP000199548"/>
    </source>
</evidence>
<proteinExistence type="predicted"/>